<reference evidence="2" key="1">
    <citation type="submission" date="2019-11" db="EMBL/GenBank/DDBJ databases">
        <authorList>
            <person name="Feng L."/>
        </authorList>
    </citation>
    <scope>NUCLEOTIDE SEQUENCE</scope>
    <source>
        <strain evidence="2">CParaputrificumLFYP93</strain>
    </source>
</reference>
<proteinExistence type="predicted"/>
<feature type="transmembrane region" description="Helical" evidence="1">
    <location>
        <begin position="12"/>
        <end position="33"/>
    </location>
</feature>
<gene>
    <name evidence="2" type="ORF">CPLFYP93_00935</name>
</gene>
<feature type="transmembrane region" description="Helical" evidence="1">
    <location>
        <begin position="39"/>
        <end position="57"/>
    </location>
</feature>
<keyword evidence="1" id="KW-1133">Transmembrane helix</keyword>
<dbReference type="RefSeq" id="WP_156559718.1">
    <property type="nucleotide sequence ID" value="NZ_CACRTV010000032.1"/>
</dbReference>
<dbReference type="EMBL" id="CACRTV010000032">
    <property type="protein sequence ID" value="VYT92225.1"/>
    <property type="molecule type" value="Genomic_DNA"/>
</dbReference>
<sequence>MFKKIYLSDKQCEYLAKGIALGVGLGTLLGTIIGYVQLFFALGGVSGILISLIYSIIKK</sequence>
<accession>A0A6N3AI55</accession>
<keyword evidence="1" id="KW-0812">Transmembrane</keyword>
<protein>
    <submittedName>
        <fullName evidence="2">Uncharacterized protein</fullName>
    </submittedName>
</protein>
<keyword evidence="1" id="KW-0472">Membrane</keyword>
<evidence type="ECO:0000256" key="1">
    <source>
        <dbReference type="SAM" id="Phobius"/>
    </source>
</evidence>
<name>A0A6N3AI55_9CLOT</name>
<evidence type="ECO:0000313" key="2">
    <source>
        <dbReference type="EMBL" id="VYT92225.1"/>
    </source>
</evidence>
<dbReference type="AlphaFoldDB" id="A0A6N3AI55"/>
<organism evidence="2">
    <name type="scientific">Clostridium paraputrificum</name>
    <dbReference type="NCBI Taxonomy" id="29363"/>
    <lineage>
        <taxon>Bacteria</taxon>
        <taxon>Bacillati</taxon>
        <taxon>Bacillota</taxon>
        <taxon>Clostridia</taxon>
        <taxon>Eubacteriales</taxon>
        <taxon>Clostridiaceae</taxon>
        <taxon>Clostridium</taxon>
    </lineage>
</organism>